<evidence type="ECO:0000313" key="2">
    <source>
        <dbReference type="EMBL" id="CAF0988091.1"/>
    </source>
</evidence>
<evidence type="ECO:0000313" key="12">
    <source>
        <dbReference type="Proteomes" id="UP000663881"/>
    </source>
</evidence>
<dbReference type="EMBL" id="CAJNOI010000884">
    <property type="protein sequence ID" value="CAF1358322.1"/>
    <property type="molecule type" value="Genomic_DNA"/>
</dbReference>
<comment type="caution">
    <text evidence="9">The sequence shown here is derived from an EMBL/GenBank/DDBJ whole genome shotgun (WGS) entry which is preliminary data.</text>
</comment>
<evidence type="ECO:0000313" key="3">
    <source>
        <dbReference type="EMBL" id="CAF0990178.1"/>
    </source>
</evidence>
<name>A0A818NYC8_9BILA</name>
<dbReference type="EMBL" id="CAJOAY010000276">
    <property type="protein sequence ID" value="CAF3613627.1"/>
    <property type="molecule type" value="Genomic_DNA"/>
</dbReference>
<evidence type="ECO:0000313" key="8">
    <source>
        <dbReference type="EMBL" id="CAF3592771.1"/>
    </source>
</evidence>
<dbReference type="EMBL" id="CAJNOI010000158">
    <property type="protein sequence ID" value="CAF1140927.1"/>
    <property type="molecule type" value="Genomic_DNA"/>
</dbReference>
<dbReference type="EMBL" id="CAJNOG010000132">
    <property type="protein sequence ID" value="CAF0988091.1"/>
    <property type="molecule type" value="Genomic_DNA"/>
</dbReference>
<dbReference type="Proteomes" id="UP000663832">
    <property type="component" value="Unassembled WGS sequence"/>
</dbReference>
<dbReference type="Proteomes" id="UP000663845">
    <property type="component" value="Unassembled WGS sequence"/>
</dbReference>
<keyword evidence="11" id="KW-1185">Reference proteome</keyword>
<dbReference type="EMBL" id="CAJNOM010001234">
    <property type="protein sequence ID" value="CAF1599443.1"/>
    <property type="molecule type" value="Genomic_DNA"/>
</dbReference>
<gene>
    <name evidence="5" type="ORF">BJG266_LOCUS23541</name>
    <name evidence="6" type="ORF">BJG266_LOCUS35349</name>
    <name evidence="3" type="ORF">IZO911_LOCUS17059</name>
    <name evidence="2" type="ORF">JYZ213_LOCUS15302</name>
    <name evidence="8" type="ORF">KXQ929_LOCUS4713</name>
    <name evidence="9" type="ORF">OKA104_LOCUS7252</name>
    <name evidence="10" type="ORF">OXD698_LOCUS16194</name>
    <name evidence="4" type="ORF">QVE165_LOCUS18810</name>
    <name evidence="7" type="ORF">QVE165_LOCUS52391</name>
    <name evidence="1" type="ORF">VCS650_LOCUS13253</name>
</gene>
<reference evidence="9" key="1">
    <citation type="submission" date="2021-02" db="EMBL/GenBank/DDBJ databases">
        <authorList>
            <person name="Nowell W R."/>
        </authorList>
    </citation>
    <scope>NUCLEOTIDE SEQUENCE</scope>
</reference>
<dbReference type="Proteomes" id="UP000663868">
    <property type="component" value="Unassembled WGS sequence"/>
</dbReference>
<accession>A0A818NYC8</accession>
<dbReference type="Pfam" id="PF16029">
    <property type="entry name" value="DUF4787"/>
    <property type="match status" value="1"/>
</dbReference>
<sequence>MNNKKSSSMSFTRRRQLDEAFRRSNRQCEQKELCQKYLSTISGQTDTSFQQHQKELAEIEMINCIRRCISHLCYRNIYEKDPLERGEIDVRANQFKSCWIKEQKI</sequence>
<dbReference type="EMBL" id="CAJNON010000106">
    <property type="protein sequence ID" value="CAF0973253.1"/>
    <property type="molecule type" value="Genomic_DNA"/>
</dbReference>
<evidence type="ECO:0000313" key="5">
    <source>
        <dbReference type="EMBL" id="CAF1140927.1"/>
    </source>
</evidence>
<dbReference type="AlphaFoldDB" id="A0A818NYC8"/>
<dbReference type="Proteomes" id="UP000663877">
    <property type="component" value="Unassembled WGS sequence"/>
</dbReference>
<dbReference type="InterPro" id="IPR031985">
    <property type="entry name" value="DUF4787"/>
</dbReference>
<evidence type="ECO:0000313" key="4">
    <source>
        <dbReference type="EMBL" id="CAF1073286.1"/>
    </source>
</evidence>
<dbReference type="EMBL" id="CAJOBB010000165">
    <property type="protein sequence ID" value="CAF3592771.1"/>
    <property type="molecule type" value="Genomic_DNA"/>
</dbReference>
<protein>
    <submittedName>
        <fullName evidence="9">Uncharacterized protein</fullName>
    </submittedName>
</protein>
<dbReference type="PANTHER" id="PTHR35455:SF1">
    <property type="entry name" value="AGAP005842-PA"/>
    <property type="match status" value="1"/>
</dbReference>
<dbReference type="OrthoDB" id="1915375at2759"/>
<dbReference type="Proteomes" id="UP000663844">
    <property type="component" value="Unassembled WGS sequence"/>
</dbReference>
<evidence type="ECO:0000313" key="1">
    <source>
        <dbReference type="EMBL" id="CAF0973253.1"/>
    </source>
</evidence>
<dbReference type="Proteomes" id="UP000663881">
    <property type="component" value="Unassembled WGS sequence"/>
</dbReference>
<dbReference type="PANTHER" id="PTHR35455">
    <property type="entry name" value="UNNAMED PRODUCT"/>
    <property type="match status" value="1"/>
</dbReference>
<organism evidence="9 12">
    <name type="scientific">Adineta steineri</name>
    <dbReference type="NCBI Taxonomy" id="433720"/>
    <lineage>
        <taxon>Eukaryota</taxon>
        <taxon>Metazoa</taxon>
        <taxon>Spiralia</taxon>
        <taxon>Gnathifera</taxon>
        <taxon>Rotifera</taxon>
        <taxon>Eurotatoria</taxon>
        <taxon>Bdelloidea</taxon>
        <taxon>Adinetida</taxon>
        <taxon>Adinetidae</taxon>
        <taxon>Adineta</taxon>
    </lineage>
</organism>
<evidence type="ECO:0000313" key="11">
    <source>
        <dbReference type="Proteomes" id="UP000663832"/>
    </source>
</evidence>
<dbReference type="Proteomes" id="UP000663891">
    <property type="component" value="Unassembled WGS sequence"/>
</dbReference>
<evidence type="ECO:0000313" key="6">
    <source>
        <dbReference type="EMBL" id="CAF1358322.1"/>
    </source>
</evidence>
<evidence type="ECO:0000313" key="10">
    <source>
        <dbReference type="EMBL" id="CAF3764078.1"/>
    </source>
</evidence>
<evidence type="ECO:0000313" key="9">
    <source>
        <dbReference type="EMBL" id="CAF3613627.1"/>
    </source>
</evidence>
<proteinExistence type="predicted"/>
<dbReference type="EMBL" id="CAJNOM010000113">
    <property type="protein sequence ID" value="CAF1073286.1"/>
    <property type="molecule type" value="Genomic_DNA"/>
</dbReference>
<dbReference type="EMBL" id="CAJOAZ010001098">
    <property type="protein sequence ID" value="CAF3764078.1"/>
    <property type="molecule type" value="Genomic_DNA"/>
</dbReference>
<dbReference type="EMBL" id="CAJNOE010000157">
    <property type="protein sequence ID" value="CAF0990178.1"/>
    <property type="molecule type" value="Genomic_DNA"/>
</dbReference>
<evidence type="ECO:0000313" key="7">
    <source>
        <dbReference type="EMBL" id="CAF1599443.1"/>
    </source>
</evidence>
<dbReference type="Proteomes" id="UP000663860">
    <property type="component" value="Unassembled WGS sequence"/>
</dbReference>